<dbReference type="Proteomes" id="UP000192247">
    <property type="component" value="Unassembled WGS sequence"/>
</dbReference>
<dbReference type="AlphaFoldDB" id="A0A1V9XHS7"/>
<name>A0A1V9XHS7_9ACAR</name>
<feature type="compositionally biased region" description="Basic and acidic residues" evidence="1">
    <location>
        <begin position="167"/>
        <end position="180"/>
    </location>
</feature>
<dbReference type="EMBL" id="MNPL01010525">
    <property type="protein sequence ID" value="OQR73077.1"/>
    <property type="molecule type" value="Genomic_DNA"/>
</dbReference>
<dbReference type="InParanoid" id="A0A1V9XHS7"/>
<proteinExistence type="predicted"/>
<comment type="caution">
    <text evidence="2">The sequence shown here is derived from an EMBL/GenBank/DDBJ whole genome shotgun (WGS) entry which is preliminary data.</text>
</comment>
<accession>A0A1V9XHS7</accession>
<feature type="compositionally biased region" description="Basic and acidic residues" evidence="1">
    <location>
        <begin position="127"/>
        <end position="142"/>
    </location>
</feature>
<gene>
    <name evidence="2" type="ORF">BIW11_09972</name>
</gene>
<feature type="region of interest" description="Disordered" evidence="1">
    <location>
        <begin position="1"/>
        <end position="27"/>
    </location>
</feature>
<protein>
    <submittedName>
        <fullName evidence="2">Uncharacterized protein</fullName>
    </submittedName>
</protein>
<evidence type="ECO:0000313" key="3">
    <source>
        <dbReference type="Proteomes" id="UP000192247"/>
    </source>
</evidence>
<feature type="compositionally biased region" description="Basic residues" evidence="1">
    <location>
        <begin position="18"/>
        <end position="27"/>
    </location>
</feature>
<sequence>MPMKSSTQERESLQSNSHLRHHDRHGVRVTRLRRLNGAFHSLRLKSKEAPHTTRLEHYNGRGSQVDAHKQTRGLDILQKAGQGYGNLIDLPSICPSLHDLRAIAVQRLKSGIPCGGRRNKGNTSDVARPDETSRRGEDDSKPKPSAVAGVAVAAHHGRWRMASGGPETRRTRKDSNGEDRTAMTGVILTACAPASQVTSISIQRRSNPTPQQLNNARARRAPVRFAPWLIGLQPRAYFWRSARTELLPKSQFGARKRVETHRRRHPLRQ</sequence>
<reference evidence="2 3" key="1">
    <citation type="journal article" date="2017" name="Gigascience">
        <title>Draft genome of the honey bee ectoparasitic mite, Tropilaelaps mercedesae, is shaped by the parasitic life history.</title>
        <authorList>
            <person name="Dong X."/>
            <person name="Armstrong S.D."/>
            <person name="Xia D."/>
            <person name="Makepeace B.L."/>
            <person name="Darby A.C."/>
            <person name="Kadowaki T."/>
        </authorList>
    </citation>
    <scope>NUCLEOTIDE SEQUENCE [LARGE SCALE GENOMIC DNA]</scope>
    <source>
        <strain evidence="2">Wuxi-XJTLU</strain>
    </source>
</reference>
<evidence type="ECO:0000313" key="2">
    <source>
        <dbReference type="EMBL" id="OQR73077.1"/>
    </source>
</evidence>
<organism evidence="2 3">
    <name type="scientific">Tropilaelaps mercedesae</name>
    <dbReference type="NCBI Taxonomy" id="418985"/>
    <lineage>
        <taxon>Eukaryota</taxon>
        <taxon>Metazoa</taxon>
        <taxon>Ecdysozoa</taxon>
        <taxon>Arthropoda</taxon>
        <taxon>Chelicerata</taxon>
        <taxon>Arachnida</taxon>
        <taxon>Acari</taxon>
        <taxon>Parasitiformes</taxon>
        <taxon>Mesostigmata</taxon>
        <taxon>Gamasina</taxon>
        <taxon>Dermanyssoidea</taxon>
        <taxon>Laelapidae</taxon>
        <taxon>Tropilaelaps</taxon>
    </lineage>
</organism>
<evidence type="ECO:0000256" key="1">
    <source>
        <dbReference type="SAM" id="MobiDB-lite"/>
    </source>
</evidence>
<keyword evidence="3" id="KW-1185">Reference proteome</keyword>
<feature type="region of interest" description="Disordered" evidence="1">
    <location>
        <begin position="111"/>
        <end position="180"/>
    </location>
</feature>